<accession>A0ACC3ARI7</accession>
<evidence type="ECO:0000313" key="1">
    <source>
        <dbReference type="EMBL" id="KAK1140305.1"/>
    </source>
</evidence>
<name>A0ACC3ARI7_9EURO</name>
<evidence type="ECO:0000313" key="2">
    <source>
        <dbReference type="Proteomes" id="UP001177260"/>
    </source>
</evidence>
<comment type="caution">
    <text evidence="1">The sequence shown here is derived from an EMBL/GenBank/DDBJ whole genome shotgun (WGS) entry which is preliminary data.</text>
</comment>
<organism evidence="1 2">
    <name type="scientific">Aspergillus melleus</name>
    <dbReference type="NCBI Taxonomy" id="138277"/>
    <lineage>
        <taxon>Eukaryota</taxon>
        <taxon>Fungi</taxon>
        <taxon>Dikarya</taxon>
        <taxon>Ascomycota</taxon>
        <taxon>Pezizomycotina</taxon>
        <taxon>Eurotiomycetes</taxon>
        <taxon>Eurotiomycetidae</taxon>
        <taxon>Eurotiales</taxon>
        <taxon>Aspergillaceae</taxon>
        <taxon>Aspergillus</taxon>
        <taxon>Aspergillus subgen. Circumdati</taxon>
    </lineage>
</organism>
<proteinExistence type="predicted"/>
<dbReference type="EMBL" id="JAOPJF010000086">
    <property type="protein sequence ID" value="KAK1140305.1"/>
    <property type="molecule type" value="Genomic_DNA"/>
</dbReference>
<dbReference type="Proteomes" id="UP001177260">
    <property type="component" value="Unassembled WGS sequence"/>
</dbReference>
<protein>
    <submittedName>
        <fullName evidence="1">Uncharacterized protein</fullName>
    </submittedName>
</protein>
<sequence length="1008" mass="114036">MALALPDWNNLQLLHNNTLPPRSHFYLFPDEATAATGDANQSFYKSLSGQWKFRYDTSPLVAPSWEEIDPTSWPEITVPGMWQLQGYGKPQYTNVNFPFPVDPPNVPSQNEVGSYWREFHVPSDWEKDARIRIRFEGVDSAFHLWLNGHEVGYSQGSRNAHEFDITDFVTQGATNNVAVRVYQYCDGSYIEDQDQWRMSGIFRDLYLVPFLPNTIVDYEVTTDLDKSLSNAVLNTSVTVEGEHGTLRLKLLDPSGKQIAEKEGSPAKPLEINVSSPQLWSAETPFLYTLFISYGDRVIRQKVGFRRVEQKGSNFVVNDKAITFYGVNRHEHHHLFGRAVPYESLKHDLLLMKQHNINAVRTSHQPNPPALYDLCDELGLYVIAEADLECHGFNSVESLIFEDDTLTGKDRQEAVYKKASKWTTDNPEWREAYVDRAVQLVERYKNHASIVFWSLGNECFYGSNMAAMYHWVKKRDPTRLIHYEGDREGTTTDLYSTMYYSIEEMLEKTNNYTDRALIQCEYGHAMGNGPGGLKEYVELYRREPRIQGGFIWEWCNHGLLTEQNGTQFYAYGGDFGDEPNDADFIMDGLTYSDHTPTPGLTEYKKIIEPVTVTRKGDELHIQNHYDFIDLSHLSCTWKVVGETGSSEPVALDLPSIPAGTTKSIPIPAYKTNKSREAWLELNFVLKDGTSWAEKGHEIAWAQIQVKSQSPPQSPAPQKAALLAQQKEGHLLITGPQSQNNYSVSLETGQIQWTSHGQRIVESGLGLGFYRAMTENDEGDDGDQEEWENYRVNHLRTSIQNIAWTRGNTSVTVKVAARVAPAVLDWAVNTLTTYTIYDDGIDVHATGSFSGSHPSTIPRIGLDLELPGSFNHSSWFGRGPGESYSDSKEANRFGTYSLSVADLFTPYEYPQENGNRIETRWVKLSSTDAGRDSVLQVTAPEPFSFTARNYPDEALNAAKHPFDLNPLDQTFLHIDSQTHGLGTGTCGPGPRPEYQLRPEPFEFKVSFRVV</sequence>
<reference evidence="1 2" key="1">
    <citation type="journal article" date="2023" name="ACS Omega">
        <title>Identification of the Neoaspergillic Acid Biosynthesis Gene Cluster by Establishing an In Vitro CRISPR-Ribonucleoprotein Genetic System in Aspergillus melleus.</title>
        <authorList>
            <person name="Yuan B."/>
            <person name="Grau M.F."/>
            <person name="Murata R.M."/>
            <person name="Torok T."/>
            <person name="Venkateswaran K."/>
            <person name="Stajich J.E."/>
            <person name="Wang C.C.C."/>
        </authorList>
    </citation>
    <scope>NUCLEOTIDE SEQUENCE [LARGE SCALE GENOMIC DNA]</scope>
    <source>
        <strain evidence="1 2">IMV 1140</strain>
    </source>
</reference>
<gene>
    <name evidence="1" type="ORF">N8T08_010508</name>
</gene>
<keyword evidence="2" id="KW-1185">Reference proteome</keyword>